<dbReference type="PROSITE" id="PS50090">
    <property type="entry name" value="MYB_LIKE"/>
    <property type="match status" value="1"/>
</dbReference>
<gene>
    <name evidence="3" type="ORF">UREG_00426</name>
</gene>
<dbReference type="RefSeq" id="XP_002540913.1">
    <property type="nucleotide sequence ID" value="XM_002540867.1"/>
</dbReference>
<proteinExistence type="predicted"/>
<feature type="compositionally biased region" description="Basic and acidic residues" evidence="1">
    <location>
        <begin position="454"/>
        <end position="463"/>
    </location>
</feature>
<dbReference type="GO" id="GO:0010833">
    <property type="term" value="P:telomere maintenance via telomere lengthening"/>
    <property type="evidence" value="ECO:0007669"/>
    <property type="project" value="TreeGrafter"/>
</dbReference>
<feature type="compositionally biased region" description="Polar residues" evidence="1">
    <location>
        <begin position="345"/>
        <end position="358"/>
    </location>
</feature>
<evidence type="ECO:0000313" key="4">
    <source>
        <dbReference type="Proteomes" id="UP000002058"/>
    </source>
</evidence>
<dbReference type="EMBL" id="CH476615">
    <property type="protein sequence ID" value="EEP75580.1"/>
    <property type="molecule type" value="Genomic_DNA"/>
</dbReference>
<protein>
    <recommendedName>
        <fullName evidence="2">Myb-like domain-containing protein</fullName>
    </recommendedName>
</protein>
<reference evidence="4" key="1">
    <citation type="journal article" date="2009" name="Genome Res.">
        <title>Comparative genomic analyses of the human fungal pathogens Coccidioides and their relatives.</title>
        <authorList>
            <person name="Sharpton T.J."/>
            <person name="Stajich J.E."/>
            <person name="Rounsley S.D."/>
            <person name="Gardner M.J."/>
            <person name="Wortman J.R."/>
            <person name="Jordar V.S."/>
            <person name="Maiti R."/>
            <person name="Kodira C.D."/>
            <person name="Neafsey D.E."/>
            <person name="Zeng Q."/>
            <person name="Hung C.-Y."/>
            <person name="McMahan C."/>
            <person name="Muszewska A."/>
            <person name="Grynberg M."/>
            <person name="Mandel M.A."/>
            <person name="Kellner E.M."/>
            <person name="Barker B.M."/>
            <person name="Galgiani J.N."/>
            <person name="Orbach M.J."/>
            <person name="Kirkland T.N."/>
            <person name="Cole G.T."/>
            <person name="Henn M.R."/>
            <person name="Birren B.W."/>
            <person name="Taylor J.W."/>
        </authorList>
    </citation>
    <scope>NUCLEOTIDE SEQUENCE [LARGE SCALE GENOMIC DNA]</scope>
    <source>
        <strain evidence="4">UAMH 1704</strain>
    </source>
</reference>
<dbReference type="SMART" id="SM00717">
    <property type="entry name" value="SANT"/>
    <property type="match status" value="1"/>
</dbReference>
<sequence>MVKATEALPHAENLNWRPDGIYQKANLAQLTLDIIYFCNGTTPDSPLDVIDSLFPAPFISLDSREHGLSDEASARKIFEMGLAIRTQRCILTMHEAPKATNSEMILRDIFNASCADTALRGWEMGGLQDEMGDLPDRFHDQVQKRIEKIREALRKDTSIPVDFTTLKTAFPWSEFVVQLAAWVRETTAQINNRLREQEDHITAIAKLRQGLESRMGTESLRPTPALAASPGSSVHFWREARQASQRTVTPAVRASPETDNQQLPLQPEPPPPLPPAAPQRNFISITSIRHLQKLRERTCAAVSPGLPRRSLSQSHERGSVRTAGPAETSNKGDEQTSALVDIDSTPVSSRRTFLNRQANAERVSPIRYTQDGADLEPDMENTRKRRRAEENESEESAFEDRPGVYNDTPRPSKRRRVDPRATTTQASSAPSPRVPRRSQSVTAEAASAPALHRQRPEGVRSRENAVRRLLNPTLPGAPRVRLAWTAQESRQLVRLVRKYGPSWVAIKSADDEEEEPKLANRGQVQLKDRARQMVFDWLRAGQRLPKNFILIGLSAKHIAKLEAMGIDFMQRREESEHEDDYEDE</sequence>
<dbReference type="Gene3D" id="1.10.10.60">
    <property type="entry name" value="Homeodomain-like"/>
    <property type="match status" value="1"/>
</dbReference>
<dbReference type="OMA" id="KANCARF"/>
<dbReference type="CDD" id="cd11660">
    <property type="entry name" value="SANT_TRF"/>
    <property type="match status" value="1"/>
</dbReference>
<dbReference type="eggNOG" id="ENOG502SP4F">
    <property type="taxonomic scope" value="Eukaryota"/>
</dbReference>
<keyword evidence="4" id="KW-1185">Reference proteome</keyword>
<dbReference type="VEuPathDB" id="FungiDB:UREG_00426"/>
<feature type="compositionally biased region" description="Low complexity" evidence="1">
    <location>
        <begin position="425"/>
        <end position="441"/>
    </location>
</feature>
<feature type="region of interest" description="Disordered" evidence="1">
    <location>
        <begin position="301"/>
        <end position="463"/>
    </location>
</feature>
<dbReference type="AlphaFoldDB" id="C4JE02"/>
<dbReference type="KEGG" id="ure:UREG_00426"/>
<dbReference type="InterPro" id="IPR052833">
    <property type="entry name" value="Telomeric_DNA-bd_trans-reg"/>
</dbReference>
<dbReference type="Proteomes" id="UP000002058">
    <property type="component" value="Unassembled WGS sequence"/>
</dbReference>
<feature type="domain" description="Myb-like" evidence="2">
    <location>
        <begin position="476"/>
        <end position="534"/>
    </location>
</feature>
<dbReference type="GO" id="GO:0003691">
    <property type="term" value="F:double-stranded telomeric DNA binding"/>
    <property type="evidence" value="ECO:0007669"/>
    <property type="project" value="TreeGrafter"/>
</dbReference>
<dbReference type="HOGENOM" id="CLU_467077_0_0_1"/>
<dbReference type="OrthoDB" id="5398572at2759"/>
<name>C4JE02_UNCRE</name>
<organism evidence="3 4">
    <name type="scientific">Uncinocarpus reesii (strain UAMH 1704)</name>
    <dbReference type="NCBI Taxonomy" id="336963"/>
    <lineage>
        <taxon>Eukaryota</taxon>
        <taxon>Fungi</taxon>
        <taxon>Dikarya</taxon>
        <taxon>Ascomycota</taxon>
        <taxon>Pezizomycotina</taxon>
        <taxon>Eurotiomycetes</taxon>
        <taxon>Eurotiomycetidae</taxon>
        <taxon>Onygenales</taxon>
        <taxon>Onygenaceae</taxon>
        <taxon>Uncinocarpus</taxon>
    </lineage>
</organism>
<evidence type="ECO:0000256" key="1">
    <source>
        <dbReference type="SAM" id="MobiDB-lite"/>
    </source>
</evidence>
<evidence type="ECO:0000313" key="3">
    <source>
        <dbReference type="EMBL" id="EEP75580.1"/>
    </source>
</evidence>
<feature type="compositionally biased region" description="Pro residues" evidence="1">
    <location>
        <begin position="266"/>
        <end position="277"/>
    </location>
</feature>
<dbReference type="InterPro" id="IPR009057">
    <property type="entry name" value="Homeodomain-like_sf"/>
</dbReference>
<dbReference type="SUPFAM" id="SSF46689">
    <property type="entry name" value="Homeodomain-like"/>
    <property type="match status" value="1"/>
</dbReference>
<evidence type="ECO:0000259" key="2">
    <source>
        <dbReference type="PROSITE" id="PS50090"/>
    </source>
</evidence>
<accession>C4JE02</accession>
<dbReference type="PANTHER" id="PTHR47807:SF1">
    <property type="entry name" value="PROTEIN TBF1"/>
    <property type="match status" value="1"/>
</dbReference>
<dbReference type="PANTHER" id="PTHR47807">
    <property type="entry name" value="PROTEIN TBF1"/>
    <property type="match status" value="1"/>
</dbReference>
<dbReference type="Pfam" id="PF00249">
    <property type="entry name" value="Myb_DNA-binding"/>
    <property type="match status" value="1"/>
</dbReference>
<dbReference type="InParanoid" id="C4JE02"/>
<dbReference type="STRING" id="336963.C4JE02"/>
<dbReference type="InterPro" id="IPR001005">
    <property type="entry name" value="SANT/Myb"/>
</dbReference>
<feature type="region of interest" description="Disordered" evidence="1">
    <location>
        <begin position="240"/>
        <end position="279"/>
    </location>
</feature>
<dbReference type="GeneID" id="8444509"/>